<evidence type="ECO:0008006" key="3">
    <source>
        <dbReference type="Google" id="ProtNLM"/>
    </source>
</evidence>
<protein>
    <recommendedName>
        <fullName evidence="3">Reverse transcriptase</fullName>
    </recommendedName>
</protein>
<reference evidence="1 2" key="1">
    <citation type="submission" date="2024-04" db="EMBL/GenBank/DDBJ databases">
        <authorList>
            <person name="Fracassetti M."/>
        </authorList>
    </citation>
    <scope>NUCLEOTIDE SEQUENCE [LARGE SCALE GENOMIC DNA]</scope>
</reference>
<accession>A0AAV2F766</accession>
<organism evidence="1 2">
    <name type="scientific">Linum trigynum</name>
    <dbReference type="NCBI Taxonomy" id="586398"/>
    <lineage>
        <taxon>Eukaryota</taxon>
        <taxon>Viridiplantae</taxon>
        <taxon>Streptophyta</taxon>
        <taxon>Embryophyta</taxon>
        <taxon>Tracheophyta</taxon>
        <taxon>Spermatophyta</taxon>
        <taxon>Magnoliopsida</taxon>
        <taxon>eudicotyledons</taxon>
        <taxon>Gunneridae</taxon>
        <taxon>Pentapetalae</taxon>
        <taxon>rosids</taxon>
        <taxon>fabids</taxon>
        <taxon>Malpighiales</taxon>
        <taxon>Linaceae</taxon>
        <taxon>Linum</taxon>
    </lineage>
</organism>
<dbReference type="AlphaFoldDB" id="A0AAV2F766"/>
<evidence type="ECO:0000313" key="1">
    <source>
        <dbReference type="EMBL" id="CAL1394050.1"/>
    </source>
</evidence>
<name>A0AAV2F766_9ROSI</name>
<evidence type="ECO:0000313" key="2">
    <source>
        <dbReference type="Proteomes" id="UP001497516"/>
    </source>
</evidence>
<gene>
    <name evidence="1" type="ORF">LTRI10_LOCUS34577</name>
</gene>
<dbReference type="Proteomes" id="UP001497516">
    <property type="component" value="Chromosome 6"/>
</dbReference>
<sequence>MNENEDHEPRSIDECKSRDVWPKWKEAIEGELISLSKRKVFGPIFLTPEKGGVVRYKACLDAQGFSQRAGNDYEETCSPMVDATTF</sequence>
<keyword evidence="2" id="KW-1185">Reference proteome</keyword>
<proteinExistence type="predicted"/>
<dbReference type="EMBL" id="OZ034819">
    <property type="protein sequence ID" value="CAL1394050.1"/>
    <property type="molecule type" value="Genomic_DNA"/>
</dbReference>